<feature type="domain" description="DUF5704" evidence="2">
    <location>
        <begin position="340"/>
        <end position="524"/>
    </location>
</feature>
<evidence type="ECO:0000256" key="1">
    <source>
        <dbReference type="SAM" id="SignalP"/>
    </source>
</evidence>
<dbReference type="InterPro" id="IPR043759">
    <property type="entry name" value="DUF5704"/>
</dbReference>
<gene>
    <name evidence="3" type="ORF">SAMN02746066_01901</name>
</gene>
<dbReference type="Proteomes" id="UP000184038">
    <property type="component" value="Unassembled WGS sequence"/>
</dbReference>
<dbReference type="EMBL" id="FRCP01000009">
    <property type="protein sequence ID" value="SHM40832.1"/>
    <property type="molecule type" value="Genomic_DNA"/>
</dbReference>
<proteinExistence type="predicted"/>
<protein>
    <recommendedName>
        <fullName evidence="2">DUF5704 domain-containing protein</fullName>
    </recommendedName>
</protein>
<accession>A0A1M7IJ25</accession>
<evidence type="ECO:0000313" key="3">
    <source>
        <dbReference type="EMBL" id="SHM40832.1"/>
    </source>
</evidence>
<keyword evidence="4" id="KW-1185">Reference proteome</keyword>
<sequence length="1093" mass="124456">MKKRFAIILFILSLLSSNLVPIMRIQADGENNEATVYSKDGYIEYITEDTKATTGTTWGNTGFVIRLDKVDSRNPLIDNKYVIIRFTDKGVTRKVINVAGGKKMSTYTITKDAIENALETSPYNKTHTKSLLEEFYEMVLNDEPIYMNGIFQVYHSGNKYGPEIFTYDGGYDSKGNYLKGIYRAEEWRDPSTFGQYFNIKVPYHPGVEPVSVEYRTQYNELLYSKAMESQKVTSEVKPSVFPKTYKKNGYTYTLDRSYYINLNKPSTKVDNYTIGKNNKTFKDVSEREANVQSGGLKFVAIYKIEPDELEEVPADEKEVEFEEPEPTGVIKADERGNEQFNVEDGIPSSENLYVNVFTTDYLISYRFVKKVGIKKVPVKVEKKYTLTWETKTTEKDPITGEDKDTYVEHSSTETKKETVELKRAYGYWVIDQLDVFSLSSAEVKNGALPGDSITINAEGVKLPNVLYQVDKELDKHVFLPLNLQDKYVLPAAEIIGTTSKPLVPEEDLSIYVDSKVGELIVKNDKLVYNSRIVMDDKEVEKEGDTPSDLQKGRQIEPNVLYKHGLSIPLTEANDIYETEGTVKYTSAIHIGKSNEVKEIVYEIGEINPVIVHTPTVCDAKITDLKAYNQKVTPDTSRASLILDKTFKIQLPTYGEHNDYLGYGSRDYAKYIETREVKFPFDVYSGTRYIAAGTWIPINSDETSYYLPTWVPEGQYTIEFRAPAINSSANSENSEMYANYSISNYIAVDTIDVDVSGRIYDLTMYDITDYPTWQDVFRNKDSLTLTGTNYTVGINDQNGLTTGRLAKYTFPLVNGSHPTYETVGAVKLGYCTRFKFTTIGDLYKGDHVKIEPKFYYVDAKGQNRQEVDIYYTETFEGKRNYMVKVGGDKDKLNTKSYMLGDKYWQVPDLEIESTSYVTGKTSNDIRAQKDTLFTFGGLNISNAFRTFCGTSSFTPSKTIPSTVDPKTVIQSVQNWYGEYYLPSDVHVLPKAFDLNTYIKENGAIDYTEDIWLKKGYIIVNFDIVTYQEKKEKGHLSYINKENALKGYCNMWKLEGSQLAKTDAYGNTFEFKYGDYVMYDIEKSAAKDYKSGGTH</sequence>
<dbReference type="RefSeq" id="WP_073286590.1">
    <property type="nucleotide sequence ID" value="NZ_FRCP01000009.1"/>
</dbReference>
<dbReference type="Pfam" id="PF18964">
    <property type="entry name" value="DUF5704"/>
    <property type="match status" value="1"/>
</dbReference>
<evidence type="ECO:0000259" key="2">
    <source>
        <dbReference type="Pfam" id="PF18964"/>
    </source>
</evidence>
<evidence type="ECO:0000313" key="4">
    <source>
        <dbReference type="Proteomes" id="UP000184038"/>
    </source>
</evidence>
<dbReference type="OrthoDB" id="2657408at2"/>
<keyword evidence="1" id="KW-0732">Signal</keyword>
<dbReference type="AlphaFoldDB" id="A0A1M7IJ25"/>
<organism evidence="3 4">
    <name type="scientific">Anaerosporobacter mobilis DSM 15930</name>
    <dbReference type="NCBI Taxonomy" id="1120996"/>
    <lineage>
        <taxon>Bacteria</taxon>
        <taxon>Bacillati</taxon>
        <taxon>Bacillota</taxon>
        <taxon>Clostridia</taxon>
        <taxon>Lachnospirales</taxon>
        <taxon>Lachnospiraceae</taxon>
        <taxon>Anaerosporobacter</taxon>
    </lineage>
</organism>
<name>A0A1M7IJ25_9FIRM</name>
<feature type="chain" id="PRO_5012387359" description="DUF5704 domain-containing protein" evidence="1">
    <location>
        <begin position="28"/>
        <end position="1093"/>
    </location>
</feature>
<feature type="signal peptide" evidence="1">
    <location>
        <begin position="1"/>
        <end position="27"/>
    </location>
</feature>
<reference evidence="3 4" key="1">
    <citation type="submission" date="2016-11" db="EMBL/GenBank/DDBJ databases">
        <authorList>
            <person name="Jaros S."/>
            <person name="Januszkiewicz K."/>
            <person name="Wedrychowicz H."/>
        </authorList>
    </citation>
    <scope>NUCLEOTIDE SEQUENCE [LARGE SCALE GENOMIC DNA]</scope>
    <source>
        <strain evidence="3 4">DSM 15930</strain>
    </source>
</reference>